<organism evidence="4 5">
    <name type="scientific">Euplotes crassus</name>
    <dbReference type="NCBI Taxonomy" id="5936"/>
    <lineage>
        <taxon>Eukaryota</taxon>
        <taxon>Sar</taxon>
        <taxon>Alveolata</taxon>
        <taxon>Ciliophora</taxon>
        <taxon>Intramacronucleata</taxon>
        <taxon>Spirotrichea</taxon>
        <taxon>Hypotrichia</taxon>
        <taxon>Euplotida</taxon>
        <taxon>Euplotidae</taxon>
        <taxon>Moneuplotes</taxon>
    </lineage>
</organism>
<evidence type="ECO:0000256" key="1">
    <source>
        <dbReference type="ARBA" id="ARBA00022741"/>
    </source>
</evidence>
<keyword evidence="2" id="KW-0067">ATP-binding</keyword>
<dbReference type="GO" id="GO:0035556">
    <property type="term" value="P:intracellular signal transduction"/>
    <property type="evidence" value="ECO:0007669"/>
    <property type="project" value="TreeGrafter"/>
</dbReference>
<dbReference type="GO" id="GO:0050321">
    <property type="term" value="F:tau-protein kinase activity"/>
    <property type="evidence" value="ECO:0007669"/>
    <property type="project" value="TreeGrafter"/>
</dbReference>
<dbReference type="PANTHER" id="PTHR24346:SF42">
    <property type="entry name" value="SERINE_THREONINE-PROTEIN KINASE SIK3"/>
    <property type="match status" value="1"/>
</dbReference>
<dbReference type="Proteomes" id="UP001295684">
    <property type="component" value="Unassembled WGS sequence"/>
</dbReference>
<dbReference type="SUPFAM" id="SSF56112">
    <property type="entry name" value="Protein kinase-like (PK-like)"/>
    <property type="match status" value="1"/>
</dbReference>
<dbReference type="PROSITE" id="PS50011">
    <property type="entry name" value="PROTEIN_KINASE_DOM"/>
    <property type="match status" value="1"/>
</dbReference>
<dbReference type="EMBL" id="CAMPGE010017186">
    <property type="protein sequence ID" value="CAI2375691.1"/>
    <property type="molecule type" value="Genomic_DNA"/>
</dbReference>
<accession>A0AAD1XMX0</accession>
<keyword evidence="1" id="KW-0547">Nucleotide-binding</keyword>
<sequence>MVKCGPYLCHRTIGKGAISKVFLATQEDDASICALKVMKKKKNCEKYTEQFAQKEAKILKAVAHPNIINLLKFCEDETYDEGGIHHRKVAYMALEYARNGDLVNMLRRFGKFPETLARFYTIELIKAVEHVHFKGYSHLDLKPDNVLFDSEFNLKICDFSLSSERKMIKIKRGTKMYCPEEIFTSEYYHGPSTDIYAIGMIIFVMVTGHLPFREPELKDLRYRYLQNKSFEKFWEVTCKTKSSKYATRFYTEEFKNLFVWILSPSAVERPSLAEIMEHDWLCQEAMSREDAIDYFKQFE</sequence>
<dbReference type="GO" id="GO:0000226">
    <property type="term" value="P:microtubule cytoskeleton organization"/>
    <property type="evidence" value="ECO:0007669"/>
    <property type="project" value="TreeGrafter"/>
</dbReference>
<evidence type="ECO:0000313" key="4">
    <source>
        <dbReference type="EMBL" id="CAI2375691.1"/>
    </source>
</evidence>
<dbReference type="GO" id="GO:0005737">
    <property type="term" value="C:cytoplasm"/>
    <property type="evidence" value="ECO:0007669"/>
    <property type="project" value="TreeGrafter"/>
</dbReference>
<proteinExistence type="predicted"/>
<evidence type="ECO:0000259" key="3">
    <source>
        <dbReference type="PROSITE" id="PS50011"/>
    </source>
</evidence>
<protein>
    <recommendedName>
        <fullName evidence="3">Protein kinase domain-containing protein</fullName>
    </recommendedName>
</protein>
<name>A0AAD1XMX0_EUPCR</name>
<dbReference type="Gene3D" id="1.10.510.10">
    <property type="entry name" value="Transferase(Phosphotransferase) domain 1"/>
    <property type="match status" value="1"/>
</dbReference>
<evidence type="ECO:0000313" key="5">
    <source>
        <dbReference type="Proteomes" id="UP001295684"/>
    </source>
</evidence>
<dbReference type="AlphaFoldDB" id="A0AAD1XMX0"/>
<dbReference type="InterPro" id="IPR008271">
    <property type="entry name" value="Ser/Thr_kinase_AS"/>
</dbReference>
<reference evidence="4" key="1">
    <citation type="submission" date="2023-07" db="EMBL/GenBank/DDBJ databases">
        <authorList>
            <consortium name="AG Swart"/>
            <person name="Singh M."/>
            <person name="Singh A."/>
            <person name="Seah K."/>
            <person name="Emmerich C."/>
        </authorList>
    </citation>
    <scope>NUCLEOTIDE SEQUENCE</scope>
    <source>
        <strain evidence="4">DP1</strain>
    </source>
</reference>
<dbReference type="SMART" id="SM00220">
    <property type="entry name" value="S_TKc"/>
    <property type="match status" value="1"/>
</dbReference>
<dbReference type="Pfam" id="PF00069">
    <property type="entry name" value="Pkinase"/>
    <property type="match status" value="1"/>
</dbReference>
<dbReference type="InterPro" id="IPR011009">
    <property type="entry name" value="Kinase-like_dom_sf"/>
</dbReference>
<dbReference type="PROSITE" id="PS00108">
    <property type="entry name" value="PROTEIN_KINASE_ST"/>
    <property type="match status" value="1"/>
</dbReference>
<keyword evidence="5" id="KW-1185">Reference proteome</keyword>
<dbReference type="PIRSF" id="PIRSF000654">
    <property type="entry name" value="Integrin-linked_kinase"/>
    <property type="match status" value="1"/>
</dbReference>
<evidence type="ECO:0000256" key="2">
    <source>
        <dbReference type="ARBA" id="ARBA00022840"/>
    </source>
</evidence>
<dbReference type="InterPro" id="IPR000719">
    <property type="entry name" value="Prot_kinase_dom"/>
</dbReference>
<comment type="caution">
    <text evidence="4">The sequence shown here is derived from an EMBL/GenBank/DDBJ whole genome shotgun (WGS) entry which is preliminary data.</text>
</comment>
<dbReference type="PANTHER" id="PTHR24346">
    <property type="entry name" value="MAP/MICROTUBULE AFFINITY-REGULATING KINASE"/>
    <property type="match status" value="1"/>
</dbReference>
<feature type="domain" description="Protein kinase" evidence="3">
    <location>
        <begin position="7"/>
        <end position="281"/>
    </location>
</feature>
<gene>
    <name evidence="4" type="ORF">ECRASSUSDP1_LOCUS17055</name>
</gene>
<dbReference type="GO" id="GO:0005524">
    <property type="term" value="F:ATP binding"/>
    <property type="evidence" value="ECO:0007669"/>
    <property type="project" value="UniProtKB-KW"/>
</dbReference>